<organism evidence="2 3">
    <name type="scientific">Rubus canadensis virus 1</name>
    <dbReference type="NCBI Taxonomy" id="1243178"/>
    <lineage>
        <taxon>Viruses</taxon>
        <taxon>Riboviria</taxon>
        <taxon>Orthornavirae</taxon>
        <taxon>Kitrinoviricota</taxon>
        <taxon>Alsuviricetes</taxon>
        <taxon>Tymovirales</taxon>
        <taxon>Betaflexiviridae</taxon>
        <taxon>Quinvirinae</taxon>
        <taxon>Foveavirus</taxon>
        <taxon>Foveavirus unicanadense</taxon>
    </lineage>
</organism>
<dbReference type="Proteomes" id="UP000203280">
    <property type="component" value="Segment"/>
</dbReference>
<name>K4MRE6_9VIRU</name>
<dbReference type="RefSeq" id="YP_006905862.1">
    <property type="nucleotide sequence ID" value="NC_019025.1"/>
</dbReference>
<sequence length="239" mass="27235">MEDLLHLLEISSFERTSVPLSSVLVVHCVAGAGKTSLLRKWLGRNPNGEVRTCGVPDKENLTGRRIKAWGGNLESKSDDQVWVLDEYCELGKHFDYSKFGAIFCDNLQFPEDSCLEAHYICLNSHRLSRNTISFLNKEGFNIHSLKEVSKEEEEVVFGGIYSEELEGQIISLDREAEKLLKNHSVAFKRTFEVRGLEFERVCLVSSRELVEIEPHVKYLAFTRHLRSVMFLSPDASHTS</sequence>
<dbReference type="KEGG" id="vg:13887835"/>
<evidence type="ECO:0000313" key="3">
    <source>
        <dbReference type="Proteomes" id="UP000203280"/>
    </source>
</evidence>
<dbReference type="SMR" id="K4MRE6"/>
<dbReference type="GO" id="GO:0005524">
    <property type="term" value="F:ATP binding"/>
    <property type="evidence" value="ECO:0007669"/>
    <property type="project" value="InterPro"/>
</dbReference>
<dbReference type="InterPro" id="IPR027351">
    <property type="entry name" value="(+)RNA_virus_helicase_core_dom"/>
</dbReference>
<evidence type="ECO:0000313" key="2">
    <source>
        <dbReference type="EMBL" id="AFV31418.1"/>
    </source>
</evidence>
<dbReference type="OrthoDB" id="16070at10239"/>
<keyword evidence="3" id="KW-1185">Reference proteome</keyword>
<proteinExistence type="predicted"/>
<dbReference type="GeneID" id="13887835"/>
<reference evidence="2 3" key="1">
    <citation type="journal article" date="2013" name="Arch. Virol.">
        <title>Rubus canadensis virus 1, a novel betaflexivirus identified in blackberry.</title>
        <authorList>
            <person name="Abou Ghanem-Sabanadzovic N."/>
            <person name="Tzanetakis I.E."/>
            <person name="Sabanadzovic S."/>
        </authorList>
    </citation>
    <scope>NUCLEOTIDE SEQUENCE [LARGE SCALE GENOMIC DNA]</scope>
    <source>
        <strain evidence="2">BM-01</strain>
    </source>
</reference>
<dbReference type="Pfam" id="PF01443">
    <property type="entry name" value="Viral_helicase1"/>
    <property type="match status" value="1"/>
</dbReference>
<dbReference type="EMBL" id="JX277553">
    <property type="protein sequence ID" value="AFV31418.1"/>
    <property type="molecule type" value="Genomic_RNA"/>
</dbReference>
<feature type="domain" description="(+)RNA virus helicase C-terminal" evidence="1">
    <location>
        <begin position="24"/>
        <end position="231"/>
    </location>
</feature>
<accession>K4MRE6</accession>
<protein>
    <submittedName>
        <fullName evidence="2">TGB-1</fullName>
    </submittedName>
</protein>
<evidence type="ECO:0000259" key="1">
    <source>
        <dbReference type="Pfam" id="PF01443"/>
    </source>
</evidence>